<dbReference type="Proteomes" id="UP001500902">
    <property type="component" value="Unassembled WGS sequence"/>
</dbReference>
<dbReference type="EMBL" id="BAAAZP010000092">
    <property type="protein sequence ID" value="GAA3679744.1"/>
    <property type="molecule type" value="Genomic_DNA"/>
</dbReference>
<keyword evidence="1" id="KW-0472">Membrane</keyword>
<name>A0ABP7C7B0_9ACTN</name>
<keyword evidence="1" id="KW-0812">Transmembrane</keyword>
<protein>
    <submittedName>
        <fullName evidence="2">Uncharacterized protein</fullName>
    </submittedName>
</protein>
<accession>A0ABP7C7B0</accession>
<proteinExistence type="predicted"/>
<comment type="caution">
    <text evidence="2">The sequence shown here is derived from an EMBL/GenBank/DDBJ whole genome shotgun (WGS) entry which is preliminary data.</text>
</comment>
<organism evidence="2 3">
    <name type="scientific">Nonomuraea antimicrobica</name>
    <dbReference type="NCBI Taxonomy" id="561173"/>
    <lineage>
        <taxon>Bacteria</taxon>
        <taxon>Bacillati</taxon>
        <taxon>Actinomycetota</taxon>
        <taxon>Actinomycetes</taxon>
        <taxon>Streptosporangiales</taxon>
        <taxon>Streptosporangiaceae</taxon>
        <taxon>Nonomuraea</taxon>
    </lineage>
</organism>
<keyword evidence="1" id="KW-1133">Transmembrane helix</keyword>
<evidence type="ECO:0000256" key="1">
    <source>
        <dbReference type="SAM" id="Phobius"/>
    </source>
</evidence>
<reference evidence="3" key="1">
    <citation type="journal article" date="2019" name="Int. J. Syst. Evol. Microbiol.">
        <title>The Global Catalogue of Microorganisms (GCM) 10K type strain sequencing project: providing services to taxonomists for standard genome sequencing and annotation.</title>
        <authorList>
            <consortium name="The Broad Institute Genomics Platform"/>
            <consortium name="The Broad Institute Genome Sequencing Center for Infectious Disease"/>
            <person name="Wu L."/>
            <person name="Ma J."/>
        </authorList>
    </citation>
    <scope>NUCLEOTIDE SEQUENCE [LARGE SCALE GENOMIC DNA]</scope>
    <source>
        <strain evidence="3">JCM 16904</strain>
    </source>
</reference>
<evidence type="ECO:0000313" key="3">
    <source>
        <dbReference type="Proteomes" id="UP001500902"/>
    </source>
</evidence>
<dbReference type="RefSeq" id="WP_344882656.1">
    <property type="nucleotide sequence ID" value="NZ_BAAAZP010000092.1"/>
</dbReference>
<feature type="transmembrane region" description="Helical" evidence="1">
    <location>
        <begin position="32"/>
        <end position="50"/>
    </location>
</feature>
<gene>
    <name evidence="2" type="ORF">GCM10022224_049910</name>
</gene>
<evidence type="ECO:0000313" key="2">
    <source>
        <dbReference type="EMBL" id="GAA3679744.1"/>
    </source>
</evidence>
<keyword evidence="3" id="KW-1185">Reference proteome</keyword>
<sequence length="62" mass="6805">MQHNIPSGQPEKKTEATQIVVPNEALRTLVKLVAFLAFLAALVFLTVNGFDPMTLVPFAPRL</sequence>